<dbReference type="InterPro" id="IPR000292">
    <property type="entry name" value="For/NO2_transpt"/>
</dbReference>
<evidence type="ECO:0000256" key="8">
    <source>
        <dbReference type="SAM" id="Phobius"/>
    </source>
</evidence>
<gene>
    <name evidence="9" type="ORF">AB675_4827</name>
</gene>
<feature type="compositionally biased region" description="Basic and acidic residues" evidence="7">
    <location>
        <begin position="321"/>
        <end position="332"/>
    </location>
</feature>
<evidence type="ECO:0000313" key="9">
    <source>
        <dbReference type="EMBL" id="KPI35581.1"/>
    </source>
</evidence>
<dbReference type="STRING" id="1664694.A0A0N0NI95"/>
<dbReference type="FunFam" id="1.20.1080.10:FF:000011">
    <property type="entry name" value="Formate family transporter"/>
    <property type="match status" value="1"/>
</dbReference>
<evidence type="ECO:0000256" key="1">
    <source>
        <dbReference type="ARBA" id="ARBA00004141"/>
    </source>
</evidence>
<dbReference type="AlphaFoldDB" id="A0A0N0NI95"/>
<protein>
    <submittedName>
        <fullName evidence="9">Putative formate transporter</fullName>
    </submittedName>
</protein>
<feature type="transmembrane region" description="Helical" evidence="8">
    <location>
        <begin position="69"/>
        <end position="98"/>
    </location>
</feature>
<feature type="transmembrane region" description="Helical" evidence="8">
    <location>
        <begin position="110"/>
        <end position="132"/>
    </location>
</feature>
<proteinExistence type="inferred from homology"/>
<evidence type="ECO:0000256" key="6">
    <source>
        <dbReference type="ARBA" id="ARBA00049660"/>
    </source>
</evidence>
<feature type="transmembrane region" description="Helical" evidence="8">
    <location>
        <begin position="28"/>
        <end position="49"/>
    </location>
</feature>
<comment type="subcellular location">
    <subcellularLocation>
        <location evidence="1">Membrane</location>
        <topology evidence="1">Multi-pass membrane protein</topology>
    </subcellularLocation>
</comment>
<dbReference type="Proteomes" id="UP000038010">
    <property type="component" value="Unassembled WGS sequence"/>
</dbReference>
<dbReference type="InterPro" id="IPR023271">
    <property type="entry name" value="Aquaporin-like"/>
</dbReference>
<keyword evidence="3 8" id="KW-0812">Transmembrane</keyword>
<dbReference type="EMBL" id="LFJN01000038">
    <property type="protein sequence ID" value="KPI35581.1"/>
    <property type="molecule type" value="Genomic_DNA"/>
</dbReference>
<accession>A0A0N0NI95</accession>
<comment type="similarity">
    <text evidence="6">Belongs to the FNT transporter (TC 1.A.16) family.</text>
</comment>
<feature type="region of interest" description="Disordered" evidence="7">
    <location>
        <begin position="302"/>
        <end position="342"/>
    </location>
</feature>
<evidence type="ECO:0000256" key="2">
    <source>
        <dbReference type="ARBA" id="ARBA00022448"/>
    </source>
</evidence>
<feature type="transmembrane region" description="Helical" evidence="8">
    <location>
        <begin position="210"/>
        <end position="232"/>
    </location>
</feature>
<evidence type="ECO:0000313" key="10">
    <source>
        <dbReference type="Proteomes" id="UP000038010"/>
    </source>
</evidence>
<organism evidence="9 10">
    <name type="scientific">Cyphellophora attinorum</name>
    <dbReference type="NCBI Taxonomy" id="1664694"/>
    <lineage>
        <taxon>Eukaryota</taxon>
        <taxon>Fungi</taxon>
        <taxon>Dikarya</taxon>
        <taxon>Ascomycota</taxon>
        <taxon>Pezizomycotina</taxon>
        <taxon>Eurotiomycetes</taxon>
        <taxon>Chaetothyriomycetidae</taxon>
        <taxon>Chaetothyriales</taxon>
        <taxon>Cyphellophoraceae</taxon>
        <taxon>Cyphellophora</taxon>
    </lineage>
</organism>
<feature type="transmembrane region" description="Helical" evidence="8">
    <location>
        <begin position="185"/>
        <end position="204"/>
    </location>
</feature>
<evidence type="ECO:0000256" key="7">
    <source>
        <dbReference type="SAM" id="MobiDB-lite"/>
    </source>
</evidence>
<keyword evidence="5 8" id="KW-0472">Membrane</keyword>
<evidence type="ECO:0000256" key="4">
    <source>
        <dbReference type="ARBA" id="ARBA00022989"/>
    </source>
</evidence>
<dbReference type="GO" id="GO:0015513">
    <property type="term" value="F:high-affinity secondary active nitrite transmembrane transporter activity"/>
    <property type="evidence" value="ECO:0007669"/>
    <property type="project" value="TreeGrafter"/>
</dbReference>
<feature type="transmembrane region" description="Helical" evidence="8">
    <location>
        <begin position="239"/>
        <end position="258"/>
    </location>
</feature>
<dbReference type="PANTHER" id="PTHR30520:SF6">
    <property type="entry name" value="FORMATE_NITRATE FAMILY TRANSPORTER (EUROFUNG)"/>
    <property type="match status" value="1"/>
</dbReference>
<dbReference type="OrthoDB" id="4829at2759"/>
<evidence type="ECO:0000256" key="5">
    <source>
        <dbReference type="ARBA" id="ARBA00023136"/>
    </source>
</evidence>
<reference evidence="9 10" key="1">
    <citation type="submission" date="2015-06" db="EMBL/GenBank/DDBJ databases">
        <title>Draft genome of the ant-associated black yeast Phialophora attae CBS 131958.</title>
        <authorList>
            <person name="Moreno L.F."/>
            <person name="Stielow B.J."/>
            <person name="de Hoog S."/>
            <person name="Vicente V.A."/>
            <person name="Weiss V.A."/>
            <person name="de Vries M."/>
            <person name="Cruz L.M."/>
            <person name="Souza E.M."/>
        </authorList>
    </citation>
    <scope>NUCLEOTIDE SEQUENCE [LARGE SCALE GENOMIC DNA]</scope>
    <source>
        <strain evidence="9 10">CBS 131958</strain>
    </source>
</reference>
<comment type="caution">
    <text evidence="9">The sequence shown here is derived from an EMBL/GenBank/DDBJ whole genome shotgun (WGS) entry which is preliminary data.</text>
</comment>
<keyword evidence="4 8" id="KW-1133">Transmembrane helix</keyword>
<keyword evidence="2" id="KW-0813">Transport</keyword>
<dbReference type="RefSeq" id="XP_017995544.1">
    <property type="nucleotide sequence ID" value="XM_018144990.1"/>
</dbReference>
<dbReference type="GO" id="GO:0005886">
    <property type="term" value="C:plasma membrane"/>
    <property type="evidence" value="ECO:0007669"/>
    <property type="project" value="TreeGrafter"/>
</dbReference>
<sequence>MDAFTAAQTTELVSRIGTKKATMRLDKLFINSFMTGPLLGFGCAIVLSVNASPWYQENAPGLIRLWGALLFPIGLVMIVLTGADLFTSNVMFMTTALLHRRVGIVDLLRNWFVSFFGNLAGSLFSMAIIFGYGNVYSTPGYKNAVFTFAEEKCVTPEWHHIFLRAIGANWLVCMAVYLSISSREIVSKIIAIWWPTATFVALALDHVIANMFFIPTAIFYGAPGITVSFYIWKSLIPTLLGNIVGGGIMVALPYWYLYLFQEETTIEFDTGGMGTAVNENAGPTSNSHSRRILHGREVHHSDPALQLPQPGADIRSGVSRELSEEKYGKKPDGQTNGISNGV</sequence>
<evidence type="ECO:0000256" key="3">
    <source>
        <dbReference type="ARBA" id="ARBA00022692"/>
    </source>
</evidence>
<name>A0A0N0NI95_9EURO</name>
<dbReference type="Gene3D" id="1.20.1080.10">
    <property type="entry name" value="Glycerol uptake facilitator protein"/>
    <property type="match status" value="1"/>
</dbReference>
<feature type="compositionally biased region" description="Polar residues" evidence="7">
    <location>
        <begin position="333"/>
        <end position="342"/>
    </location>
</feature>
<dbReference type="PROSITE" id="PS01005">
    <property type="entry name" value="FORMATE_NITRITE_TP_1"/>
    <property type="match status" value="1"/>
</dbReference>
<keyword evidence="10" id="KW-1185">Reference proteome</keyword>
<dbReference type="GO" id="GO:0015707">
    <property type="term" value="P:nitrite transport"/>
    <property type="evidence" value="ECO:0007669"/>
    <property type="project" value="TreeGrafter"/>
</dbReference>
<dbReference type="Pfam" id="PF01226">
    <property type="entry name" value="Form_Nir_trans"/>
    <property type="match status" value="1"/>
</dbReference>
<dbReference type="InterPro" id="IPR024002">
    <property type="entry name" value="For/NO2_transpt_CS"/>
</dbReference>
<dbReference type="PANTHER" id="PTHR30520">
    <property type="entry name" value="FORMATE TRANSPORTER-RELATED"/>
    <property type="match status" value="1"/>
</dbReference>
<dbReference type="VEuPathDB" id="FungiDB:AB675_4827"/>
<dbReference type="GeneID" id="28736870"/>
<feature type="transmembrane region" description="Helical" evidence="8">
    <location>
        <begin position="161"/>
        <end position="178"/>
    </location>
</feature>